<sequence>MKSPTKADVLIEEFEEDWENDRDDMPEVVYQDFMKHQRFIFYALMYLNGTALWAYFSFLSTQDYFGQRFANSGMDFSFLTTLCQSWPMVIAQTFQTLTGLEKTLGQTMRMYIGYVGFFISSALVIAFCAVEFANEQTSAILVLICIGITGVCSALTESTYYSMAALLPDPKFTTSVQIGNGAAGIVNVTILTVLRLVVGGTQENSDSTTLSFYLFFGLLLVIVISAIVLYHYLMSLPCITYLMERNEKATIGNQLGFSSPWKTLCRLANVFKVIWVPTVAEFLAFFVSFAIYPGVGCAAARNLAEPYMKGTPLYAFGYGNLGAIPYNIVLNFVLGLSNGLLTTVTMRQAPTLLCAEDRETGAHHQIEGEEIPTRKVKKWQQGLEHFTPTMLSVADTSRDFQWGLETGEERECSVDHTSVFDDEEFVFSKKTAFKNVQKWFGVDEFLLLSRASPHEKKVMKEEIGEEDTEKVEVDDEETMADIHVDQNEAGMLLSALTMALNNCNCTIPAFVPVFEPSRGTWIGSAVPGATGNVSMSFDTDSVPELNPNQSCISGLLDFFKVKLQLSPQVEEKCRVQADESGDLAIGMMVSASFGYSWDRKSDPREVVTPENPLAWRTLESELPAKDQHNIRQITHKLFGKGHPTPLLGTSTTPLDGMDLTKTSGNRNFR</sequence>
<feature type="transmembrane region" description="Helical" evidence="8">
    <location>
        <begin position="137"/>
        <end position="156"/>
    </location>
</feature>
<feature type="transmembrane region" description="Helical" evidence="8">
    <location>
        <begin position="111"/>
        <end position="130"/>
    </location>
</feature>
<dbReference type="AlphaFoldDB" id="A0A2P4YL55"/>
<feature type="compositionally biased region" description="Low complexity" evidence="7">
    <location>
        <begin position="643"/>
        <end position="654"/>
    </location>
</feature>
<keyword evidence="10" id="KW-1185">Reference proteome</keyword>
<name>A0A2P4YL55_9STRA</name>
<comment type="subcellular location">
    <subcellularLocation>
        <location evidence="1">Membrane</location>
        <topology evidence="1">Multi-pass membrane protein</topology>
    </subcellularLocation>
</comment>
<feature type="transmembrane region" description="Helical" evidence="8">
    <location>
        <begin position="313"/>
        <end position="336"/>
    </location>
</feature>
<evidence type="ECO:0000256" key="2">
    <source>
        <dbReference type="ARBA" id="ARBA00007965"/>
    </source>
</evidence>
<evidence type="ECO:0000313" key="10">
    <source>
        <dbReference type="Proteomes" id="UP000237271"/>
    </source>
</evidence>
<evidence type="ECO:0000256" key="7">
    <source>
        <dbReference type="SAM" id="MobiDB-lite"/>
    </source>
</evidence>
<evidence type="ECO:0000256" key="3">
    <source>
        <dbReference type="ARBA" id="ARBA00022448"/>
    </source>
</evidence>
<dbReference type="OrthoDB" id="1856718at2759"/>
<dbReference type="GO" id="GO:0005337">
    <property type="term" value="F:nucleoside transmembrane transporter activity"/>
    <property type="evidence" value="ECO:0007669"/>
    <property type="project" value="InterPro"/>
</dbReference>
<gene>
    <name evidence="9" type="ORF">PHPALM_3916</name>
</gene>
<feature type="region of interest" description="Disordered" evidence="7">
    <location>
        <begin position="641"/>
        <end position="669"/>
    </location>
</feature>
<dbReference type="SUPFAM" id="SSF103473">
    <property type="entry name" value="MFS general substrate transporter"/>
    <property type="match status" value="1"/>
</dbReference>
<dbReference type="GO" id="GO:0005886">
    <property type="term" value="C:plasma membrane"/>
    <property type="evidence" value="ECO:0007669"/>
    <property type="project" value="TreeGrafter"/>
</dbReference>
<comment type="similarity">
    <text evidence="2">Belongs to the SLC29A/ENT transporter (TC 2.A.57) family.</text>
</comment>
<feature type="transmembrane region" description="Helical" evidence="8">
    <location>
        <begin position="176"/>
        <end position="198"/>
    </location>
</feature>
<feature type="transmembrane region" description="Helical" evidence="8">
    <location>
        <begin position="39"/>
        <end position="58"/>
    </location>
</feature>
<evidence type="ECO:0000256" key="6">
    <source>
        <dbReference type="ARBA" id="ARBA00023136"/>
    </source>
</evidence>
<evidence type="ECO:0000256" key="5">
    <source>
        <dbReference type="ARBA" id="ARBA00022989"/>
    </source>
</evidence>
<evidence type="ECO:0000256" key="4">
    <source>
        <dbReference type="ARBA" id="ARBA00022692"/>
    </source>
</evidence>
<feature type="compositionally biased region" description="Polar residues" evidence="7">
    <location>
        <begin position="660"/>
        <end position="669"/>
    </location>
</feature>
<evidence type="ECO:0000256" key="8">
    <source>
        <dbReference type="SAM" id="Phobius"/>
    </source>
</evidence>
<evidence type="ECO:0008006" key="11">
    <source>
        <dbReference type="Google" id="ProtNLM"/>
    </source>
</evidence>
<feature type="transmembrane region" description="Helical" evidence="8">
    <location>
        <begin position="210"/>
        <end position="233"/>
    </location>
</feature>
<evidence type="ECO:0000256" key="1">
    <source>
        <dbReference type="ARBA" id="ARBA00004141"/>
    </source>
</evidence>
<dbReference type="Proteomes" id="UP000237271">
    <property type="component" value="Unassembled WGS sequence"/>
</dbReference>
<dbReference type="PANTHER" id="PTHR10332:SF10">
    <property type="entry name" value="EQUILIBRATIVE NUCLEOSIDE TRANSPORTER 4"/>
    <property type="match status" value="1"/>
</dbReference>
<dbReference type="PANTHER" id="PTHR10332">
    <property type="entry name" value="EQUILIBRATIVE NUCLEOSIDE TRANSPORTER"/>
    <property type="match status" value="1"/>
</dbReference>
<keyword evidence="4 8" id="KW-0812">Transmembrane</keyword>
<reference evidence="9 10" key="1">
    <citation type="journal article" date="2017" name="Genome Biol. Evol.">
        <title>Phytophthora megakarya and P. palmivora, closely related causal agents of cacao black pod rot, underwent increases in genome sizes and gene numbers by different mechanisms.</title>
        <authorList>
            <person name="Ali S.S."/>
            <person name="Shao J."/>
            <person name="Lary D.J."/>
            <person name="Kronmiller B."/>
            <person name="Shen D."/>
            <person name="Strem M.D."/>
            <person name="Amoako-Attah I."/>
            <person name="Akrofi A.Y."/>
            <person name="Begoude B.A."/>
            <person name="Ten Hoopen G.M."/>
            <person name="Coulibaly K."/>
            <person name="Kebe B.I."/>
            <person name="Melnick R.L."/>
            <person name="Guiltinan M.J."/>
            <person name="Tyler B.M."/>
            <person name="Meinhardt L.W."/>
            <person name="Bailey B.A."/>
        </authorList>
    </citation>
    <scope>NUCLEOTIDE SEQUENCE [LARGE SCALE GENOMIC DNA]</scope>
    <source>
        <strain evidence="10">sbr112.9</strain>
    </source>
</reference>
<keyword evidence="3" id="KW-0813">Transport</keyword>
<protein>
    <recommendedName>
        <fullName evidence="11">Equilibrative Nucleoside Transporter (ENT) Family</fullName>
    </recommendedName>
</protein>
<feature type="transmembrane region" description="Helical" evidence="8">
    <location>
        <begin position="273"/>
        <end position="292"/>
    </location>
</feature>
<dbReference type="InterPro" id="IPR036259">
    <property type="entry name" value="MFS_trans_sf"/>
</dbReference>
<keyword evidence="6 8" id="KW-0472">Membrane</keyword>
<proteinExistence type="inferred from homology"/>
<accession>A0A2P4YL55</accession>
<keyword evidence="5 8" id="KW-1133">Transmembrane helix</keyword>
<comment type="caution">
    <text evidence="9">The sequence shown here is derived from an EMBL/GenBank/DDBJ whole genome shotgun (WGS) entry which is preliminary data.</text>
</comment>
<dbReference type="EMBL" id="NCKW01001972">
    <property type="protein sequence ID" value="POM78544.1"/>
    <property type="molecule type" value="Genomic_DNA"/>
</dbReference>
<evidence type="ECO:0000313" key="9">
    <source>
        <dbReference type="EMBL" id="POM78544.1"/>
    </source>
</evidence>
<organism evidence="9 10">
    <name type="scientific">Phytophthora palmivora</name>
    <dbReference type="NCBI Taxonomy" id="4796"/>
    <lineage>
        <taxon>Eukaryota</taxon>
        <taxon>Sar</taxon>
        <taxon>Stramenopiles</taxon>
        <taxon>Oomycota</taxon>
        <taxon>Peronosporomycetes</taxon>
        <taxon>Peronosporales</taxon>
        <taxon>Peronosporaceae</taxon>
        <taxon>Phytophthora</taxon>
    </lineage>
</organism>
<dbReference type="InterPro" id="IPR002259">
    <property type="entry name" value="Eqnu_transpt"/>
</dbReference>